<dbReference type="Proteomes" id="UP000499080">
    <property type="component" value="Unassembled WGS sequence"/>
</dbReference>
<sequence length="91" mass="9646">MRVPDVIPPPSAKEICSSGGHSAGCATQSVSPFSTPPGTRVVKVSGREMLRLRMAATLVSCWSWRGGIPRMTWSAEVAVVLYAPSKPFTAS</sequence>
<protein>
    <submittedName>
        <fullName evidence="1">Uncharacterized protein</fullName>
    </submittedName>
</protein>
<comment type="caution">
    <text evidence="1">The sequence shown here is derived from an EMBL/GenBank/DDBJ whole genome shotgun (WGS) entry which is preliminary data.</text>
</comment>
<proteinExistence type="predicted"/>
<evidence type="ECO:0000313" key="1">
    <source>
        <dbReference type="EMBL" id="GBN46541.1"/>
    </source>
</evidence>
<reference evidence="1 2" key="1">
    <citation type="journal article" date="2019" name="Sci. Rep.">
        <title>Orb-weaving spider Araneus ventricosus genome elucidates the spidroin gene catalogue.</title>
        <authorList>
            <person name="Kono N."/>
            <person name="Nakamura H."/>
            <person name="Ohtoshi R."/>
            <person name="Moran D.A.P."/>
            <person name="Shinohara A."/>
            <person name="Yoshida Y."/>
            <person name="Fujiwara M."/>
            <person name="Mori M."/>
            <person name="Tomita M."/>
            <person name="Arakawa K."/>
        </authorList>
    </citation>
    <scope>NUCLEOTIDE SEQUENCE [LARGE SCALE GENOMIC DNA]</scope>
</reference>
<accession>A0A4Y2P5G5</accession>
<dbReference type="EMBL" id="BGPR01010506">
    <property type="protein sequence ID" value="GBN46541.1"/>
    <property type="molecule type" value="Genomic_DNA"/>
</dbReference>
<name>A0A4Y2P5G5_ARAVE</name>
<keyword evidence="2" id="KW-1185">Reference proteome</keyword>
<dbReference type="AlphaFoldDB" id="A0A4Y2P5G5"/>
<evidence type="ECO:0000313" key="2">
    <source>
        <dbReference type="Proteomes" id="UP000499080"/>
    </source>
</evidence>
<organism evidence="1 2">
    <name type="scientific">Araneus ventricosus</name>
    <name type="common">Orbweaver spider</name>
    <name type="synonym">Epeira ventricosa</name>
    <dbReference type="NCBI Taxonomy" id="182803"/>
    <lineage>
        <taxon>Eukaryota</taxon>
        <taxon>Metazoa</taxon>
        <taxon>Ecdysozoa</taxon>
        <taxon>Arthropoda</taxon>
        <taxon>Chelicerata</taxon>
        <taxon>Arachnida</taxon>
        <taxon>Araneae</taxon>
        <taxon>Araneomorphae</taxon>
        <taxon>Entelegynae</taxon>
        <taxon>Araneoidea</taxon>
        <taxon>Araneidae</taxon>
        <taxon>Araneus</taxon>
    </lineage>
</organism>
<gene>
    <name evidence="1" type="ORF">AVEN_56166_1</name>
</gene>